<evidence type="ECO:0000256" key="4">
    <source>
        <dbReference type="ARBA" id="ARBA00023136"/>
    </source>
</evidence>
<dbReference type="PANTHER" id="PTHR11533:SF174">
    <property type="entry name" value="PUROMYCIN-SENSITIVE AMINOPEPTIDASE-RELATED"/>
    <property type="match status" value="1"/>
</dbReference>
<feature type="transmembrane region" description="Helical" evidence="5">
    <location>
        <begin position="315"/>
        <end position="337"/>
    </location>
</feature>
<dbReference type="Gene3D" id="1.10.390.10">
    <property type="entry name" value="Neutral Protease Domain 2"/>
    <property type="match status" value="1"/>
</dbReference>
<dbReference type="GO" id="GO:0005737">
    <property type="term" value="C:cytoplasm"/>
    <property type="evidence" value="ECO:0007669"/>
    <property type="project" value="TreeGrafter"/>
</dbReference>
<dbReference type="PANTHER" id="PTHR11533">
    <property type="entry name" value="PROTEASE M1 ZINC METALLOPROTEASE"/>
    <property type="match status" value="1"/>
</dbReference>
<keyword evidence="2 5" id="KW-0812">Transmembrane</keyword>
<dbReference type="GO" id="GO:0042277">
    <property type="term" value="F:peptide binding"/>
    <property type="evidence" value="ECO:0007669"/>
    <property type="project" value="TreeGrafter"/>
</dbReference>
<dbReference type="InterPro" id="IPR013525">
    <property type="entry name" value="ABC2_TM"/>
</dbReference>
<dbReference type="EMBL" id="JAERQG010000002">
    <property type="protein sequence ID" value="MBL0765854.1"/>
    <property type="molecule type" value="Genomic_DNA"/>
</dbReference>
<dbReference type="InterPro" id="IPR050344">
    <property type="entry name" value="Peptidase_M1_aminopeptidases"/>
</dbReference>
<dbReference type="GO" id="GO:0008270">
    <property type="term" value="F:zinc ion binding"/>
    <property type="evidence" value="ECO:0007669"/>
    <property type="project" value="InterPro"/>
</dbReference>
<dbReference type="GO" id="GO:0005615">
    <property type="term" value="C:extracellular space"/>
    <property type="evidence" value="ECO:0007669"/>
    <property type="project" value="TreeGrafter"/>
</dbReference>
<evidence type="ECO:0000256" key="1">
    <source>
        <dbReference type="ARBA" id="ARBA00004141"/>
    </source>
</evidence>
<dbReference type="InterPro" id="IPR014782">
    <property type="entry name" value="Peptidase_M1_dom"/>
</dbReference>
<feature type="domain" description="Peptidase M1 membrane alanine aminopeptidase" evidence="6">
    <location>
        <begin position="875"/>
        <end position="1078"/>
    </location>
</feature>
<feature type="transmembrane region" description="Helical" evidence="5">
    <location>
        <begin position="12"/>
        <end position="38"/>
    </location>
</feature>
<dbReference type="GO" id="GO:0140359">
    <property type="term" value="F:ABC-type transporter activity"/>
    <property type="evidence" value="ECO:0007669"/>
    <property type="project" value="InterPro"/>
</dbReference>
<feature type="transmembrane region" description="Helical" evidence="5">
    <location>
        <begin position="50"/>
        <end position="75"/>
    </location>
</feature>
<feature type="transmembrane region" description="Helical" evidence="5">
    <location>
        <begin position="535"/>
        <end position="553"/>
    </location>
</feature>
<dbReference type="Proteomes" id="UP000642920">
    <property type="component" value="Unassembled WGS sequence"/>
</dbReference>
<dbReference type="GO" id="GO:0016020">
    <property type="term" value="C:membrane"/>
    <property type="evidence" value="ECO:0007669"/>
    <property type="project" value="UniProtKB-SubCell"/>
</dbReference>
<dbReference type="GO" id="GO:0043171">
    <property type="term" value="P:peptide catabolic process"/>
    <property type="evidence" value="ECO:0007669"/>
    <property type="project" value="TreeGrafter"/>
</dbReference>
<evidence type="ECO:0000259" key="6">
    <source>
        <dbReference type="Pfam" id="PF01433"/>
    </source>
</evidence>
<evidence type="ECO:0000256" key="2">
    <source>
        <dbReference type="ARBA" id="ARBA00022692"/>
    </source>
</evidence>
<evidence type="ECO:0000256" key="5">
    <source>
        <dbReference type="SAM" id="Phobius"/>
    </source>
</evidence>
<comment type="subcellular location">
    <subcellularLocation>
        <location evidence="1">Membrane</location>
        <topology evidence="1">Multi-pass membrane protein</topology>
    </subcellularLocation>
</comment>
<comment type="caution">
    <text evidence="8">The sequence shown here is derived from an EMBL/GenBank/DDBJ whole genome shotgun (WGS) entry which is preliminary data.</text>
</comment>
<accession>A0A937AG45</accession>
<proteinExistence type="predicted"/>
<feature type="transmembrane region" description="Helical" evidence="5">
    <location>
        <begin position="574"/>
        <end position="596"/>
    </location>
</feature>
<protein>
    <submittedName>
        <fullName evidence="8">ABC transporter permease</fullName>
    </submittedName>
</protein>
<feature type="transmembrane region" description="Helical" evidence="5">
    <location>
        <begin position="96"/>
        <end position="121"/>
    </location>
</feature>
<feature type="transmembrane region" description="Helical" evidence="5">
    <location>
        <begin position="141"/>
        <end position="164"/>
    </location>
</feature>
<feature type="transmembrane region" description="Helical" evidence="5">
    <location>
        <begin position="450"/>
        <end position="468"/>
    </location>
</feature>
<feature type="transmembrane region" description="Helical" evidence="5">
    <location>
        <begin position="171"/>
        <end position="193"/>
    </location>
</feature>
<evidence type="ECO:0000313" key="9">
    <source>
        <dbReference type="Proteomes" id="UP000642920"/>
    </source>
</evidence>
<sequence length="1198" mass="136518">MLSRLLAFEIKYHIKSLLFLVGAVAFVFFGFMLTAFGIKIPQVNINSPYLIGYGIALTSIGAIFVVSLLGANAILRASESKMEALINTSQVNKFQYLGSKFIGLFSAAFITCSFIVLGMMLAPLSPSVAAERLGDFPVWHYGWNLLVIMLPNVLLFSAFTLAVSSLTKNRIGVYVSGILLYVLYMAGSIFAGAPWMAGVSPASAEAVKIAALLDPLGMSAFFEQTKDWSIIEMNTQSIALKGHFLINRIIWLSVALISLYFTYSNFSFRTLNDRKEKKSEAQDTRDVPSAAYHPVEVDPNNRNTRRLMWWSLFRIQLNAIVKSIPFLIILLLWIFIFGMELFGMLSGGSRMEGPYPITANMISLIMDMIPVFGLFIIIFYSNEQIWRNRLLKIHSINDASPVSNFILYSSNLVALTSIPFIFIMVNILMTIGTQLSMGYTELELLVYLKVFYYAGLPLVLVSVLSLLIQSVVTNRYLGMLLTAAVVLLFTSPLSTIIGIEHPLLRYAAPLFTLSPVDYTDFNGFGAYAEAFHWRMLYSVGLAMIFGLLTYGFWRRGEAYSFKERIFNFFRQLTLRNSLFMAFGILVPLGSAGFIFYKTNIAHEYVTNEQVRDWAQQYEEKYKAYEEMPQPVITSVNSKVDLYPDQQKYKVEVSYQIRNKTKKPMRKALLYLHKASRLDSIFIEKGELVNPDGRFGQFWIDFDEVLKPDEACSVFVRFESGWSGFAQHDIKNAIIGNGSFMRISEFFPQFGYNPEMEITSVDARKERGMPERIERINTFEDFEKEKAVGKDMYDYISYETIVSTKAPQTAIGQGKLIKQWTEGNRNYFHYKMDRKIPFRFAFSSAVYAKKTVAYKGVDIEVYAHPKHQYNVDRIIELSKQTLDYCTKHFGAYQYDHFRYAEVASFTGGFGATSYPNTIYHNEKMGFITQIKDSSDIDVIAQFVGHELGHQWWGGQLDAPVMEGAIVLSETLAQYTELMIYEHAYKNHRLITDALDIEQGIYFGNRGFKEEVPLYKAGYDHQHIPYSKGIKVMYAVKELIGEAALNKALKNLIDKYAYPQEPATVNELLTELYAVTPPTQHELLNDWFKKIVTYDVSVEQADYKELDNGTYEVTMTLKAEKWEEDGFGSKEKAEFSLPVKIGIFNGDRFKEQHILYLKDQFIDAEITELSFIVEDKPTLVGIDPHHVLLDKNVSNNLKAL</sequence>
<feature type="transmembrane region" description="Helical" evidence="5">
    <location>
        <begin position="249"/>
        <end position="268"/>
    </location>
</feature>
<name>A0A937AG45_9BACT</name>
<dbReference type="InterPro" id="IPR027268">
    <property type="entry name" value="Peptidase_M4/M1_CTD_sf"/>
</dbReference>
<evidence type="ECO:0000313" key="8">
    <source>
        <dbReference type="EMBL" id="MBL0765854.1"/>
    </source>
</evidence>
<dbReference type="RefSeq" id="WP_201921254.1">
    <property type="nucleotide sequence ID" value="NZ_JAERQG010000002.1"/>
</dbReference>
<feature type="domain" description="ABC-2 type transporter transmembrane" evidence="7">
    <location>
        <begin position="53"/>
        <end position="197"/>
    </location>
</feature>
<dbReference type="AlphaFoldDB" id="A0A937AG45"/>
<reference evidence="8" key="1">
    <citation type="submission" date="2021-01" db="EMBL/GenBank/DDBJ databases">
        <title>Marivirga sp. nov., isolated from intertidal surface sediments.</title>
        <authorList>
            <person name="Zhang M."/>
        </authorList>
    </citation>
    <scope>NUCLEOTIDE SEQUENCE</scope>
    <source>
        <strain evidence="8">SM1354</strain>
    </source>
</reference>
<dbReference type="Pfam" id="PF12698">
    <property type="entry name" value="ABC2_membrane_3"/>
    <property type="match status" value="1"/>
</dbReference>
<dbReference type="SUPFAM" id="SSF55486">
    <property type="entry name" value="Metalloproteases ('zincins'), catalytic domain"/>
    <property type="match status" value="1"/>
</dbReference>
<feature type="transmembrane region" description="Helical" evidence="5">
    <location>
        <begin position="357"/>
        <end position="381"/>
    </location>
</feature>
<keyword evidence="9" id="KW-1185">Reference proteome</keyword>
<dbReference type="Pfam" id="PF01433">
    <property type="entry name" value="Peptidase_M1"/>
    <property type="match status" value="1"/>
</dbReference>
<dbReference type="GO" id="GO:0070006">
    <property type="term" value="F:metalloaminopeptidase activity"/>
    <property type="evidence" value="ECO:0007669"/>
    <property type="project" value="TreeGrafter"/>
</dbReference>
<organism evidence="8 9">
    <name type="scientific">Marivirga atlantica</name>
    <dbReference type="NCBI Taxonomy" id="1548457"/>
    <lineage>
        <taxon>Bacteria</taxon>
        <taxon>Pseudomonadati</taxon>
        <taxon>Bacteroidota</taxon>
        <taxon>Cytophagia</taxon>
        <taxon>Cytophagales</taxon>
        <taxon>Marivirgaceae</taxon>
        <taxon>Marivirga</taxon>
    </lineage>
</organism>
<evidence type="ECO:0000256" key="3">
    <source>
        <dbReference type="ARBA" id="ARBA00022989"/>
    </source>
</evidence>
<gene>
    <name evidence="8" type="ORF">JKP34_11370</name>
</gene>
<feature type="transmembrane region" description="Helical" evidence="5">
    <location>
        <begin position="480"/>
        <end position="499"/>
    </location>
</feature>
<feature type="transmembrane region" description="Helical" evidence="5">
    <location>
        <begin position="402"/>
        <end position="430"/>
    </location>
</feature>
<keyword evidence="3 5" id="KW-1133">Transmembrane helix</keyword>
<evidence type="ECO:0000259" key="7">
    <source>
        <dbReference type="Pfam" id="PF12698"/>
    </source>
</evidence>
<keyword evidence="4 5" id="KW-0472">Membrane</keyword>